<dbReference type="EMBL" id="GG692430">
    <property type="protein sequence ID" value="EER38888.1"/>
    <property type="molecule type" value="Genomic_DNA"/>
</dbReference>
<accession>C6HKV1</accession>
<name>C6HKV1_AJECH</name>
<feature type="compositionally biased region" description="Basic and acidic residues" evidence="1">
    <location>
        <begin position="85"/>
        <end position="142"/>
    </location>
</feature>
<evidence type="ECO:0000313" key="2">
    <source>
        <dbReference type="EMBL" id="EER38888.1"/>
    </source>
</evidence>
<evidence type="ECO:0000256" key="1">
    <source>
        <dbReference type="SAM" id="MobiDB-lite"/>
    </source>
</evidence>
<organism evidence="2 3">
    <name type="scientific">Ajellomyces capsulatus (strain H143)</name>
    <name type="common">Darling's disease fungus</name>
    <name type="synonym">Histoplasma capsulatum</name>
    <dbReference type="NCBI Taxonomy" id="544712"/>
    <lineage>
        <taxon>Eukaryota</taxon>
        <taxon>Fungi</taxon>
        <taxon>Dikarya</taxon>
        <taxon>Ascomycota</taxon>
        <taxon>Pezizomycotina</taxon>
        <taxon>Eurotiomycetes</taxon>
        <taxon>Eurotiomycetidae</taxon>
        <taxon>Onygenales</taxon>
        <taxon>Ajellomycetaceae</taxon>
        <taxon>Histoplasma</taxon>
    </lineage>
</organism>
<gene>
    <name evidence="2" type="ORF">HCDG_06832</name>
</gene>
<feature type="compositionally biased region" description="Basic and acidic residues" evidence="1">
    <location>
        <begin position="67"/>
        <end position="77"/>
    </location>
</feature>
<dbReference type="HOGENOM" id="CLU_1089754_0_0_1"/>
<dbReference type="AlphaFoldDB" id="C6HKV1"/>
<proteinExistence type="predicted"/>
<feature type="region of interest" description="Disordered" evidence="1">
    <location>
        <begin position="1"/>
        <end position="142"/>
    </location>
</feature>
<sequence length="255" mass="28585">MAENEALNRKEKKKAKSKTRGQNGSLIWSDGTVSKWGSVDLDYGQNGGENNLEGILTDWGEEGVAVEETRQQAEKQPPRHRRGARVSEERAKREKQDGRDDANGKWKESRWERRGRFEGGRKGEKWTRGERGRGDVWADGRGKTAKRPASLIRLAKEPPHTPRFSLPFCLPLAESMLEELSHSSLSTHKSGGRKTEPWKSGTRIPLAQVGNLTVFYGRETPGITILDTFCNAYSCYSGLHPAHCLGLPTKQLYQA</sequence>
<reference evidence="3" key="1">
    <citation type="submission" date="2009-05" db="EMBL/GenBank/DDBJ databases">
        <title>The genome sequence of Ajellomyces capsulatus strain H143.</title>
        <authorList>
            <person name="Champion M."/>
            <person name="Cuomo C.A."/>
            <person name="Ma L.-J."/>
            <person name="Henn M.R."/>
            <person name="Sil A."/>
            <person name="Goldman B."/>
            <person name="Young S.K."/>
            <person name="Kodira C.D."/>
            <person name="Zeng Q."/>
            <person name="Koehrsen M."/>
            <person name="Alvarado L."/>
            <person name="Berlin A.M."/>
            <person name="Borenstein D."/>
            <person name="Chen Z."/>
            <person name="Engels R."/>
            <person name="Freedman E."/>
            <person name="Gellesch M."/>
            <person name="Goldberg J."/>
            <person name="Griggs A."/>
            <person name="Gujja S."/>
            <person name="Heiman D.I."/>
            <person name="Hepburn T.A."/>
            <person name="Howarth C."/>
            <person name="Jen D."/>
            <person name="Larson L."/>
            <person name="Lewis B."/>
            <person name="Mehta T."/>
            <person name="Park D."/>
            <person name="Pearson M."/>
            <person name="Roberts A."/>
            <person name="Saif S."/>
            <person name="Shea T.D."/>
            <person name="Shenoy N."/>
            <person name="Sisk P."/>
            <person name="Stolte C."/>
            <person name="Sykes S."/>
            <person name="Walk T."/>
            <person name="White J."/>
            <person name="Yandava C."/>
            <person name="Klein B."/>
            <person name="McEwen J.G."/>
            <person name="Puccia R."/>
            <person name="Goldman G.H."/>
            <person name="Felipe M.S."/>
            <person name="Nino-Vega G."/>
            <person name="San-Blas G."/>
            <person name="Taylor J.W."/>
            <person name="Mendoza L."/>
            <person name="Galagan J.E."/>
            <person name="Nusbaum C."/>
            <person name="Birren B.W."/>
        </authorList>
    </citation>
    <scope>NUCLEOTIDE SEQUENCE [LARGE SCALE GENOMIC DNA]</scope>
    <source>
        <strain evidence="3">H143</strain>
    </source>
</reference>
<evidence type="ECO:0000313" key="3">
    <source>
        <dbReference type="Proteomes" id="UP000002624"/>
    </source>
</evidence>
<feature type="compositionally biased region" description="Basic residues" evidence="1">
    <location>
        <begin position="10"/>
        <end position="19"/>
    </location>
</feature>
<protein>
    <submittedName>
        <fullName evidence="2">Uncharacterized protein</fullName>
    </submittedName>
</protein>
<dbReference type="VEuPathDB" id="FungiDB:HCDG_06832"/>
<dbReference type="Proteomes" id="UP000002624">
    <property type="component" value="Unassembled WGS sequence"/>
</dbReference>